<accession>A0A0L8V7Z6</accession>
<name>A0A0L8V7Z6_9BACT</name>
<dbReference type="Pfam" id="PF18939">
    <property type="entry name" value="DUF5686"/>
    <property type="match status" value="1"/>
</dbReference>
<dbReference type="STRING" id="1409788.NC99_26450"/>
<reference evidence="2" key="1">
    <citation type="submission" date="2015-07" db="EMBL/GenBank/DDBJ databases">
        <title>Genome sequencing of Sunxiuqinia dokdonensis strain SK.</title>
        <authorList>
            <person name="Ahn S."/>
            <person name="Kim B.-C."/>
        </authorList>
    </citation>
    <scope>NUCLEOTIDE SEQUENCE [LARGE SCALE GENOMIC DNA]</scope>
    <source>
        <strain evidence="2">SK</strain>
    </source>
</reference>
<evidence type="ECO:0008006" key="3">
    <source>
        <dbReference type="Google" id="ProtNLM"/>
    </source>
</evidence>
<keyword evidence="2" id="KW-1185">Reference proteome</keyword>
<evidence type="ECO:0000313" key="2">
    <source>
        <dbReference type="Proteomes" id="UP000036958"/>
    </source>
</evidence>
<dbReference type="SUPFAM" id="SSF49464">
    <property type="entry name" value="Carboxypeptidase regulatory domain-like"/>
    <property type="match status" value="1"/>
</dbReference>
<dbReference type="Gene3D" id="2.60.40.1120">
    <property type="entry name" value="Carboxypeptidase-like, regulatory domain"/>
    <property type="match status" value="1"/>
</dbReference>
<dbReference type="OrthoDB" id="983143at2"/>
<proteinExistence type="predicted"/>
<dbReference type="InterPro" id="IPR043741">
    <property type="entry name" value="DUF5686"/>
</dbReference>
<evidence type="ECO:0000313" key="1">
    <source>
        <dbReference type="EMBL" id="KOH44566.1"/>
    </source>
</evidence>
<dbReference type="EMBL" id="LGIA01000160">
    <property type="protein sequence ID" value="KOH44566.1"/>
    <property type="molecule type" value="Genomic_DNA"/>
</dbReference>
<comment type="caution">
    <text evidence="1">The sequence shown here is derived from an EMBL/GenBank/DDBJ whole genome shotgun (WGS) entry which is preliminary data.</text>
</comment>
<protein>
    <recommendedName>
        <fullName evidence="3">Carboxypeptidase-like regulatory domain-containing protein</fullName>
    </recommendedName>
</protein>
<dbReference type="InterPro" id="IPR008969">
    <property type="entry name" value="CarboxyPept-like_regulatory"/>
</dbReference>
<sequence length="815" mass="93123">MFYKFTMIFFLTITYLPLSAREISGYVKDAKSDDPIPFSNVLIKGTTNGIMADTDGFFKLAVGDDDTLYVSTIGYFPKEIPVIKIGDKPLVVYLEEHVQKVGEVTVKPEMERAKVLFNLIQIHKKANRRRILNEENYKTLTNTTVYVAVDTTSSITRLIDNFNEVTVESDNGRIRFSPVYMAEQAQDMTHDGVNTLFNKEDGIFPRINQAIESLILLNVSVDLDFYKDQVNIMERGFISPLSSSALLYYNLYLNDSTVVDDRKFFNFSFAPKNKYNPLFSGHFVVEDGSFALTEIDVYIARQANLNFVNGFKGRVDYLKLPDGSWFYDEQRVQLNMSLTLNKDSLSNYSSKRADNISNGNWLINKSIHYSTSGRLNKIEASDWGKQPEFVSSQFGADSYSQIDKLKGQEVIKGIDKIGGLALTSYFNVGKIDLGPAFDIYSTNRIEGSRFTVPIRTSEQMFKKFSVGGFLGYGTRNKEFKYGVNLVYQPGITDKFLMRVQYANDYNLVSQNKYLRFIKNNPNNKGNSNFIAAFTASEKIPYLLEEQTIAFRFEYNTPSDIHFEASPYFTSTSSTPYVQFSRDELVYDNYKNYGVLFNTRIAFGQHYDKFFFDRVYYSTPTPVINLSFDIGQTTIPDNATEHFDLYYHFHGSIQGRILMRQVFVSYMLDAGYLFGDAPFNLLDQPVGSMSFGYAKYSFNLLHHASFAHNIYTNLHMHLNGGGIILNKIPLIRTLKLREIVSLKCHYGDLGDSYTGVFDLPQFYNNKQNSPYAEIGFGLTNIFKVLRVEYVHQLGSTYAHSSFADRGGIFFRAEMSF</sequence>
<dbReference type="Pfam" id="PF13715">
    <property type="entry name" value="CarbopepD_reg_2"/>
    <property type="match status" value="1"/>
</dbReference>
<dbReference type="AlphaFoldDB" id="A0A0L8V7Z6"/>
<dbReference type="RefSeq" id="WP_053184051.1">
    <property type="nucleotide sequence ID" value="NZ_LGIA01000160.1"/>
</dbReference>
<organism evidence="1 2">
    <name type="scientific">Sunxiuqinia dokdonensis</name>
    <dbReference type="NCBI Taxonomy" id="1409788"/>
    <lineage>
        <taxon>Bacteria</taxon>
        <taxon>Pseudomonadati</taxon>
        <taxon>Bacteroidota</taxon>
        <taxon>Bacteroidia</taxon>
        <taxon>Marinilabiliales</taxon>
        <taxon>Prolixibacteraceae</taxon>
        <taxon>Sunxiuqinia</taxon>
    </lineage>
</organism>
<gene>
    <name evidence="1" type="ORF">NC99_26450</name>
</gene>
<dbReference type="Proteomes" id="UP000036958">
    <property type="component" value="Unassembled WGS sequence"/>
</dbReference>